<reference evidence="17" key="1">
    <citation type="submission" date="2016-07" db="EMBL/GenBank/DDBJ databases">
        <title>Frankia sp. NRRL B-16219 Genome sequencing.</title>
        <authorList>
            <person name="Ghodhbane-Gtari F."/>
            <person name="Swanson E."/>
            <person name="Gueddou A."/>
            <person name="Louati M."/>
            <person name="Nouioui I."/>
            <person name="Hezbri K."/>
            <person name="Abebe-Akele F."/>
            <person name="Simpson S."/>
            <person name="Morris K."/>
            <person name="Thomas K."/>
            <person name="Gtari M."/>
            <person name="Tisa L.S."/>
        </authorList>
    </citation>
    <scope>NUCLEOTIDE SEQUENCE [LARGE SCALE GENOMIC DNA]</scope>
    <source>
        <strain evidence="17">NRRL B-16219</strain>
    </source>
</reference>
<dbReference type="CDD" id="cd03364">
    <property type="entry name" value="TOPRIM_DnaG_primases"/>
    <property type="match status" value="1"/>
</dbReference>
<dbReference type="InterPro" id="IPR036977">
    <property type="entry name" value="DNA_primase_Znf_CHC2"/>
</dbReference>
<dbReference type="GO" id="GO:0006269">
    <property type="term" value="P:DNA replication, synthesis of primer"/>
    <property type="evidence" value="ECO:0007669"/>
    <property type="project" value="UniProtKB-UniRule"/>
</dbReference>
<comment type="function">
    <text evidence="12 13">RNA polymerase that catalyzes the synthesis of short RNA molecules used as primers for DNA polymerase during DNA replication.</text>
</comment>
<dbReference type="Gene3D" id="3.90.980.10">
    <property type="entry name" value="DNA primase, catalytic core, N-terminal domain"/>
    <property type="match status" value="1"/>
</dbReference>
<dbReference type="RefSeq" id="WP_071065346.1">
    <property type="nucleotide sequence ID" value="NZ_MAXA01000231.1"/>
</dbReference>
<keyword evidence="7 12" id="KW-0863">Zinc-finger</keyword>
<evidence type="ECO:0000256" key="11">
    <source>
        <dbReference type="ARBA" id="ARBA00023163"/>
    </source>
</evidence>
<dbReference type="PROSITE" id="PS50880">
    <property type="entry name" value="TOPRIM"/>
    <property type="match status" value="1"/>
</dbReference>
<evidence type="ECO:0000313" key="17">
    <source>
        <dbReference type="Proteomes" id="UP000179769"/>
    </source>
</evidence>
<dbReference type="EMBL" id="MAXA01000231">
    <property type="protein sequence ID" value="OHV25197.1"/>
    <property type="molecule type" value="Genomic_DNA"/>
</dbReference>
<dbReference type="GO" id="GO:0008270">
    <property type="term" value="F:zinc ion binding"/>
    <property type="evidence" value="ECO:0007669"/>
    <property type="project" value="UniProtKB-UniRule"/>
</dbReference>
<evidence type="ECO:0000256" key="12">
    <source>
        <dbReference type="HAMAP-Rule" id="MF_00974"/>
    </source>
</evidence>
<evidence type="ECO:0000256" key="13">
    <source>
        <dbReference type="PIRNR" id="PIRNR002811"/>
    </source>
</evidence>
<dbReference type="PANTHER" id="PTHR30313:SF2">
    <property type="entry name" value="DNA PRIMASE"/>
    <property type="match status" value="1"/>
</dbReference>
<feature type="domain" description="Toprim" evidence="15">
    <location>
        <begin position="264"/>
        <end position="350"/>
    </location>
</feature>
<dbReference type="InterPro" id="IPR013173">
    <property type="entry name" value="DNA_primase_DnaG_DnaB-bd_dom"/>
</dbReference>
<dbReference type="SMART" id="SM00400">
    <property type="entry name" value="ZnF_CHCC"/>
    <property type="match status" value="1"/>
</dbReference>
<evidence type="ECO:0000256" key="6">
    <source>
        <dbReference type="ARBA" id="ARBA00022723"/>
    </source>
</evidence>
<dbReference type="NCBIfam" id="TIGR01391">
    <property type="entry name" value="dnaG"/>
    <property type="match status" value="1"/>
</dbReference>
<proteinExistence type="inferred from homology"/>
<evidence type="ECO:0000256" key="10">
    <source>
        <dbReference type="ARBA" id="ARBA00023125"/>
    </source>
</evidence>
<evidence type="ECO:0000259" key="15">
    <source>
        <dbReference type="PROSITE" id="PS50880"/>
    </source>
</evidence>
<keyword evidence="6 12" id="KW-0479">Metal-binding</keyword>
<dbReference type="SMART" id="SM00766">
    <property type="entry name" value="DnaG_DnaB_bind"/>
    <property type="match status" value="1"/>
</dbReference>
<dbReference type="InterPro" id="IPR016136">
    <property type="entry name" value="DNA_helicase_N/primase_C"/>
</dbReference>
<dbReference type="OrthoDB" id="9803773at2"/>
<dbReference type="InterPro" id="IPR037068">
    <property type="entry name" value="DNA_primase_core_N_sf"/>
</dbReference>
<name>A0A1S1PV74_9ACTN</name>
<keyword evidence="2 12" id="KW-0639">Primosome</keyword>
<evidence type="ECO:0000313" key="16">
    <source>
        <dbReference type="EMBL" id="OHV25197.1"/>
    </source>
</evidence>
<evidence type="ECO:0000256" key="4">
    <source>
        <dbReference type="ARBA" id="ARBA00022695"/>
    </source>
</evidence>
<keyword evidence="10 12" id="KW-0238">DNA-binding</keyword>
<dbReference type="Proteomes" id="UP000179769">
    <property type="component" value="Unassembled WGS sequence"/>
</dbReference>
<organism evidence="16 17">
    <name type="scientific">Parafrankia soli</name>
    <dbReference type="NCBI Taxonomy" id="2599596"/>
    <lineage>
        <taxon>Bacteria</taxon>
        <taxon>Bacillati</taxon>
        <taxon>Actinomycetota</taxon>
        <taxon>Actinomycetes</taxon>
        <taxon>Frankiales</taxon>
        <taxon>Frankiaceae</taxon>
        <taxon>Parafrankia</taxon>
    </lineage>
</organism>
<dbReference type="InterPro" id="IPR006295">
    <property type="entry name" value="DNA_primase_DnaG"/>
</dbReference>
<keyword evidence="8 12" id="KW-0862">Zinc</keyword>
<dbReference type="Pfam" id="PF08275">
    <property type="entry name" value="DNAG_N"/>
    <property type="match status" value="1"/>
</dbReference>
<dbReference type="GO" id="GO:0000428">
    <property type="term" value="C:DNA-directed RNA polymerase complex"/>
    <property type="evidence" value="ECO:0007669"/>
    <property type="project" value="UniProtKB-KW"/>
</dbReference>
<dbReference type="AlphaFoldDB" id="A0A1S1PV74"/>
<dbReference type="Gene3D" id="3.90.580.10">
    <property type="entry name" value="Zinc finger, CHC2-type domain"/>
    <property type="match status" value="1"/>
</dbReference>
<comment type="domain">
    <text evidence="12">Contains an N-terminal zinc-binding domain, a central core domain that contains the primase activity, and a C-terminal DnaB-binding domain.</text>
</comment>
<dbReference type="HAMAP" id="MF_00974">
    <property type="entry name" value="DNA_primase_DnaG"/>
    <property type="match status" value="1"/>
</dbReference>
<evidence type="ECO:0000256" key="7">
    <source>
        <dbReference type="ARBA" id="ARBA00022771"/>
    </source>
</evidence>
<dbReference type="SMART" id="SM00493">
    <property type="entry name" value="TOPRIM"/>
    <property type="match status" value="1"/>
</dbReference>
<dbReference type="InterPro" id="IPR013264">
    <property type="entry name" value="DNAG_N"/>
</dbReference>
<keyword evidence="1 12" id="KW-0240">DNA-directed RNA polymerase</keyword>
<dbReference type="InterPro" id="IPR030846">
    <property type="entry name" value="DnaG_bac"/>
</dbReference>
<dbReference type="FunFam" id="3.90.580.10:FF:000001">
    <property type="entry name" value="DNA primase"/>
    <property type="match status" value="1"/>
</dbReference>
<comment type="catalytic activity">
    <reaction evidence="12">
        <text>ssDNA + n NTP = ssDNA/pppN(pN)n-1 hybrid + (n-1) diphosphate.</text>
        <dbReference type="EC" id="2.7.7.101"/>
    </reaction>
</comment>
<comment type="subunit">
    <text evidence="12">Monomer. Interacts with DnaB.</text>
</comment>
<evidence type="ECO:0000256" key="9">
    <source>
        <dbReference type="ARBA" id="ARBA00022842"/>
    </source>
</evidence>
<keyword evidence="5 12" id="KW-0235">DNA replication</keyword>
<dbReference type="PANTHER" id="PTHR30313">
    <property type="entry name" value="DNA PRIMASE"/>
    <property type="match status" value="1"/>
</dbReference>
<keyword evidence="4 12" id="KW-0548">Nucleotidyltransferase</keyword>
<evidence type="ECO:0000256" key="8">
    <source>
        <dbReference type="ARBA" id="ARBA00022833"/>
    </source>
</evidence>
<dbReference type="Pfam" id="PF08278">
    <property type="entry name" value="DnaG_DnaB_bind"/>
    <property type="match status" value="1"/>
</dbReference>
<evidence type="ECO:0000256" key="2">
    <source>
        <dbReference type="ARBA" id="ARBA00022515"/>
    </source>
</evidence>
<sequence>MAGRIRDADIALVRERSPIADVIGDHVQLRPVGGGSLVGLCPFHDEKSPSFNVRPSVGFFHCFGCNEGGDVYAFIRKIDGLTFPEAVERLARRAGITLTYEGGGTTSRAVTSQRQRLLDAHRLAAEFYVEQLHSSPDARAGWEFLASRGFDRAAAEQFGLGYAPSSWDALTRHLLARRFTAEELELGGLAKRGGRGGLIDRFHHRLLWPIRDLGGEVVGFGGRRLAEGPDAGPKYLNTAETPLFKKAKLLYGADLARREIARRYQVVVVEGYTDVMACHLAGVPTAVASCGTSFGADHVAIVRRLLMDSDARTGEVIFTFDGDKAGQAAALRAFEYEDRFVTQTFVAVQPDGLDPCDLWTQHGDAAVRDLVASRQPLFEFAIRGVIDRYDLNTTEGRIAALDAAAPLVNRLKDAGMRHRYAVNLDRWLGFLDERFVVERVGQHRPQAGAAEGVGARRRLDPAPDDATAIVERETLKLALQHPGLAGPMFDTLSTELFTVPAHRAVREAIAVAGGVCAGLYAAGDPSGWVAAVVDATPDEELRRFVLALAVEGVLCDHDVDDRYVDDQMSRVQELHVTRRIRELKSRVQRLNPASDTEAYNRAFGELIALEERSRQLRERGVGAA</sequence>
<comment type="cofactor">
    <cofactor evidence="12 13 14">
        <name>Zn(2+)</name>
        <dbReference type="ChEBI" id="CHEBI:29105"/>
    </cofactor>
    <text evidence="12 13 14">Binds 1 zinc ion per monomer.</text>
</comment>
<evidence type="ECO:0000256" key="3">
    <source>
        <dbReference type="ARBA" id="ARBA00022679"/>
    </source>
</evidence>
<dbReference type="InterPro" id="IPR006171">
    <property type="entry name" value="TOPRIM_dom"/>
</dbReference>
<dbReference type="GO" id="GO:0003677">
    <property type="term" value="F:DNA binding"/>
    <property type="evidence" value="ECO:0007669"/>
    <property type="project" value="UniProtKB-KW"/>
</dbReference>
<comment type="caution">
    <text evidence="16">The sequence shown here is derived from an EMBL/GenBank/DDBJ whole genome shotgun (WGS) entry which is preliminary data.</text>
</comment>
<dbReference type="EC" id="2.7.7.101" evidence="12"/>
<dbReference type="Pfam" id="PF01807">
    <property type="entry name" value="Zn_ribbon_DnaG"/>
    <property type="match status" value="1"/>
</dbReference>
<dbReference type="GO" id="GO:1990077">
    <property type="term" value="C:primosome complex"/>
    <property type="evidence" value="ECO:0007669"/>
    <property type="project" value="UniProtKB-KW"/>
</dbReference>
<gene>
    <name evidence="12" type="primary">dnaG</name>
    <name evidence="16" type="ORF">BBK14_22455</name>
</gene>
<dbReference type="InterPro" id="IPR019475">
    <property type="entry name" value="DNA_primase_DnaB-bd"/>
</dbReference>
<dbReference type="InterPro" id="IPR050219">
    <property type="entry name" value="DnaG_primase"/>
</dbReference>
<accession>A0A1S1PV74</accession>
<dbReference type="Pfam" id="PF13662">
    <property type="entry name" value="Toprim_4"/>
    <property type="match status" value="1"/>
</dbReference>
<evidence type="ECO:0000256" key="5">
    <source>
        <dbReference type="ARBA" id="ARBA00022705"/>
    </source>
</evidence>
<dbReference type="GO" id="GO:0005737">
    <property type="term" value="C:cytoplasm"/>
    <property type="evidence" value="ECO:0007669"/>
    <property type="project" value="TreeGrafter"/>
</dbReference>
<dbReference type="Pfam" id="PF10410">
    <property type="entry name" value="DnaB_bind"/>
    <property type="match status" value="1"/>
</dbReference>
<keyword evidence="3 12" id="KW-0808">Transferase</keyword>
<dbReference type="InterPro" id="IPR034151">
    <property type="entry name" value="TOPRIM_DnaG_bac"/>
</dbReference>
<evidence type="ECO:0000256" key="14">
    <source>
        <dbReference type="PIRSR" id="PIRSR002811-1"/>
    </source>
</evidence>
<evidence type="ECO:0000256" key="1">
    <source>
        <dbReference type="ARBA" id="ARBA00022478"/>
    </source>
</evidence>
<keyword evidence="9" id="KW-0460">Magnesium</keyword>
<protein>
    <recommendedName>
        <fullName evidence="12 13">DNA primase</fullName>
        <ecNumber evidence="12">2.7.7.101</ecNumber>
    </recommendedName>
</protein>
<dbReference type="SUPFAM" id="SSF57783">
    <property type="entry name" value="Zinc beta-ribbon"/>
    <property type="match status" value="1"/>
</dbReference>
<keyword evidence="17" id="KW-1185">Reference proteome</keyword>
<dbReference type="Gene3D" id="1.10.860.10">
    <property type="entry name" value="DNAb Helicase, Chain A"/>
    <property type="match status" value="1"/>
</dbReference>
<dbReference type="GO" id="GO:0003899">
    <property type="term" value="F:DNA-directed RNA polymerase activity"/>
    <property type="evidence" value="ECO:0007669"/>
    <property type="project" value="UniProtKB-UniRule"/>
</dbReference>
<dbReference type="Gene3D" id="3.40.1360.10">
    <property type="match status" value="1"/>
</dbReference>
<keyword evidence="11 12" id="KW-0804">Transcription</keyword>
<dbReference type="SUPFAM" id="SSF56731">
    <property type="entry name" value="DNA primase core"/>
    <property type="match status" value="1"/>
</dbReference>
<feature type="zinc finger region" description="CHC2-type" evidence="12 14">
    <location>
        <begin position="41"/>
        <end position="65"/>
    </location>
</feature>
<dbReference type="InterPro" id="IPR002694">
    <property type="entry name" value="Znf_CHC2"/>
</dbReference>
<dbReference type="PIRSF" id="PIRSF002811">
    <property type="entry name" value="DnaG"/>
    <property type="match status" value="1"/>
</dbReference>
<comment type="similarity">
    <text evidence="12 13">Belongs to the DnaG primase family.</text>
</comment>